<evidence type="ECO:0000256" key="14">
    <source>
        <dbReference type="ARBA" id="ARBA00044142"/>
    </source>
</evidence>
<evidence type="ECO:0000256" key="9">
    <source>
        <dbReference type="ARBA" id="ARBA00022946"/>
    </source>
</evidence>
<dbReference type="GO" id="GO:0006424">
    <property type="term" value="P:glutamyl-tRNA aminoacylation"/>
    <property type="evidence" value="ECO:0007669"/>
    <property type="project" value="InterPro"/>
</dbReference>
<dbReference type="InterPro" id="IPR020751">
    <property type="entry name" value="aa-tRNA-synth_I_codon-bd_sub2"/>
</dbReference>
<keyword evidence="4 21" id="KW-0436">Ligase</keyword>
<dbReference type="Gene3D" id="3.40.50.620">
    <property type="entry name" value="HUPs"/>
    <property type="match status" value="1"/>
</dbReference>
<evidence type="ECO:0000256" key="15">
    <source>
        <dbReference type="ARBA" id="ARBA00044251"/>
    </source>
</evidence>
<dbReference type="GO" id="GO:0004818">
    <property type="term" value="F:glutamate-tRNA ligase activity"/>
    <property type="evidence" value="ECO:0007669"/>
    <property type="project" value="UniProtKB-EC"/>
</dbReference>
<dbReference type="PROSITE" id="PS00178">
    <property type="entry name" value="AA_TRNA_LIGASE_I"/>
    <property type="match status" value="1"/>
</dbReference>
<gene>
    <name evidence="24" type="primary">EARS2</name>
</gene>
<proteinExistence type="inferred from homology"/>
<dbReference type="CDD" id="cd00808">
    <property type="entry name" value="GluRS_core"/>
    <property type="match status" value="1"/>
</dbReference>
<comment type="catalytic activity">
    <reaction evidence="18">
        <text>tRNA(Glx) + L-glutamate + ATP = L-glutamyl-tRNA(Glx) + AMP + diphosphate</text>
        <dbReference type="Rhea" id="RHEA:18397"/>
        <dbReference type="Rhea" id="RHEA-COMP:9713"/>
        <dbReference type="Rhea" id="RHEA-COMP:9716"/>
        <dbReference type="ChEBI" id="CHEBI:29985"/>
        <dbReference type="ChEBI" id="CHEBI:30616"/>
        <dbReference type="ChEBI" id="CHEBI:33019"/>
        <dbReference type="ChEBI" id="CHEBI:78442"/>
        <dbReference type="ChEBI" id="CHEBI:78520"/>
        <dbReference type="ChEBI" id="CHEBI:456215"/>
        <dbReference type="EC" id="6.1.1.24"/>
    </reaction>
    <physiologicalReaction direction="left-to-right" evidence="18">
        <dbReference type="Rhea" id="RHEA:18398"/>
    </physiologicalReaction>
</comment>
<dbReference type="SUPFAM" id="SSF52374">
    <property type="entry name" value="Nucleotidylyl transferase"/>
    <property type="match status" value="1"/>
</dbReference>
<evidence type="ECO:0000256" key="5">
    <source>
        <dbReference type="ARBA" id="ARBA00022741"/>
    </source>
</evidence>
<evidence type="ECO:0000256" key="13">
    <source>
        <dbReference type="ARBA" id="ARBA00044054"/>
    </source>
</evidence>
<dbReference type="GO" id="GO:0000049">
    <property type="term" value="F:tRNA binding"/>
    <property type="evidence" value="ECO:0007669"/>
    <property type="project" value="InterPro"/>
</dbReference>
<evidence type="ECO:0000256" key="20">
    <source>
        <dbReference type="ARBA" id="ARBA00059125"/>
    </source>
</evidence>
<dbReference type="SUPFAM" id="SSF48163">
    <property type="entry name" value="An anticodon-binding domain of class I aminoacyl-tRNA synthetases"/>
    <property type="match status" value="1"/>
</dbReference>
<dbReference type="InterPro" id="IPR004527">
    <property type="entry name" value="Glu-tRNA-ligase_bac/mito"/>
</dbReference>
<evidence type="ECO:0000256" key="12">
    <source>
        <dbReference type="ARBA" id="ARBA00030865"/>
    </source>
</evidence>
<evidence type="ECO:0000256" key="6">
    <source>
        <dbReference type="ARBA" id="ARBA00022840"/>
    </source>
</evidence>
<dbReference type="InterPro" id="IPR049940">
    <property type="entry name" value="GluQ/Sye"/>
</dbReference>
<keyword evidence="6 21" id="KW-0067">ATP-binding</keyword>
<evidence type="ECO:0000256" key="4">
    <source>
        <dbReference type="ARBA" id="ARBA00022598"/>
    </source>
</evidence>
<dbReference type="EC" id="6.1.1.24" evidence="13"/>
<dbReference type="PANTHER" id="PTHR43311:SF2">
    <property type="entry name" value="GLUTAMATE--TRNA LIGASE, MITOCHONDRIAL-RELATED"/>
    <property type="match status" value="1"/>
</dbReference>
<evidence type="ECO:0000259" key="22">
    <source>
        <dbReference type="Pfam" id="PF00749"/>
    </source>
</evidence>
<dbReference type="NCBIfam" id="TIGR00464">
    <property type="entry name" value="gltX_bact"/>
    <property type="match status" value="1"/>
</dbReference>
<comment type="function">
    <text evidence="20">Non-discriminating glutamyl-tRNA synthetase that catalyzes aminoacylation of both mitochondrial tRNA(Glu) and tRNA(Gln) and participates in RNA aminoacylation for mitochondrial protein translation. Attachs glutamate to tRNA(Glu) or tRNA(Gln) in a two-step reaction: glutamate is first activated by ATP to form Glu-AMP and then transferred to the acceptor end of tRNA(Glu) or tRNA(Gln). In vitro, cytoplasmic tRNA(Gln) is slightly glutamylated, but with low activity.</text>
</comment>
<evidence type="ECO:0000256" key="19">
    <source>
        <dbReference type="ARBA" id="ARBA00047689"/>
    </source>
</evidence>
<feature type="domain" description="Aminoacyl-tRNA synthetase class I anticodon-binding" evidence="23">
    <location>
        <begin position="447"/>
        <end position="562"/>
    </location>
</feature>
<evidence type="ECO:0000256" key="8">
    <source>
        <dbReference type="ARBA" id="ARBA00022917"/>
    </source>
</evidence>
<comment type="subcellular location">
    <subcellularLocation>
        <location evidence="1">Mitochondrion matrix</location>
    </subcellularLocation>
</comment>
<protein>
    <recommendedName>
        <fullName evidence="14">Nondiscriminating glutamyl-tRNA synthetase EARS2, mitochondrial</fullName>
        <ecNumber evidence="3">6.1.1.17</ecNumber>
        <ecNumber evidence="13">6.1.1.24</ecNumber>
    </recommendedName>
    <alternativeName>
        <fullName evidence="16">Glutamate--tRNA(Gln) ligase EARS2, mitochondrial</fullName>
    </alternativeName>
    <alternativeName>
        <fullName evidence="12">Glutamyl-tRNA synthetase</fullName>
    </alternativeName>
    <alternativeName>
        <fullName evidence="15">Mitochondrial glutamyl-tRNA synthetase</fullName>
    </alternativeName>
</protein>
<keyword evidence="10" id="KW-0496">Mitochondrion</keyword>
<dbReference type="InterPro" id="IPR000924">
    <property type="entry name" value="Glu/Gln-tRNA-synth"/>
</dbReference>
<feature type="domain" description="Glutamyl/glutaminyl-tRNA synthetase class Ib catalytic" evidence="22">
    <location>
        <begin position="37"/>
        <end position="351"/>
    </location>
</feature>
<comment type="catalytic activity">
    <reaction evidence="17">
        <text>tRNA(Glu) + L-glutamate + ATP = L-glutamyl-tRNA(Glu) + AMP + diphosphate</text>
        <dbReference type="Rhea" id="RHEA:23540"/>
        <dbReference type="Rhea" id="RHEA-COMP:9663"/>
        <dbReference type="Rhea" id="RHEA-COMP:9680"/>
        <dbReference type="ChEBI" id="CHEBI:29985"/>
        <dbReference type="ChEBI" id="CHEBI:30616"/>
        <dbReference type="ChEBI" id="CHEBI:33019"/>
        <dbReference type="ChEBI" id="CHEBI:78442"/>
        <dbReference type="ChEBI" id="CHEBI:78520"/>
        <dbReference type="ChEBI" id="CHEBI:456215"/>
        <dbReference type="EC" id="6.1.1.17"/>
    </reaction>
    <physiologicalReaction direction="left-to-right" evidence="17">
        <dbReference type="Rhea" id="RHEA:23541"/>
    </physiologicalReaction>
</comment>
<dbReference type="FunFam" id="3.40.50.620:FF:000045">
    <property type="entry name" value="Glutamate--tRNA ligase, mitochondrial"/>
    <property type="match status" value="1"/>
</dbReference>
<dbReference type="GO" id="GO:0008270">
    <property type="term" value="F:zinc ion binding"/>
    <property type="evidence" value="ECO:0007669"/>
    <property type="project" value="InterPro"/>
</dbReference>
<evidence type="ECO:0000256" key="17">
    <source>
        <dbReference type="ARBA" id="ARBA00047366"/>
    </source>
</evidence>
<dbReference type="Pfam" id="PF00749">
    <property type="entry name" value="tRNA-synt_1c"/>
    <property type="match status" value="1"/>
</dbReference>
<dbReference type="PRINTS" id="PR00987">
    <property type="entry name" value="TRNASYNTHGLU"/>
</dbReference>
<evidence type="ECO:0000256" key="7">
    <source>
        <dbReference type="ARBA" id="ARBA00022884"/>
    </source>
</evidence>
<evidence type="ECO:0000256" key="21">
    <source>
        <dbReference type="RuleBase" id="RU363037"/>
    </source>
</evidence>
<keyword evidence="8 21" id="KW-0648">Protein biosynthesis</keyword>
<keyword evidence="5 21" id="KW-0547">Nucleotide-binding</keyword>
<evidence type="ECO:0000256" key="18">
    <source>
        <dbReference type="ARBA" id="ARBA00047479"/>
    </source>
</evidence>
<dbReference type="EC" id="6.1.1.17" evidence="3"/>
<dbReference type="HAMAP" id="MF_00022">
    <property type="entry name" value="Glu_tRNA_synth_type1"/>
    <property type="match status" value="1"/>
</dbReference>
<comment type="catalytic activity">
    <reaction evidence="19">
        <text>tRNA(Gln) + L-glutamate + ATP = L-glutamyl-tRNA(Gln) + AMP + diphosphate</text>
        <dbReference type="Rhea" id="RHEA:64612"/>
        <dbReference type="Rhea" id="RHEA-COMP:9662"/>
        <dbReference type="Rhea" id="RHEA-COMP:9684"/>
        <dbReference type="ChEBI" id="CHEBI:29985"/>
        <dbReference type="ChEBI" id="CHEBI:30616"/>
        <dbReference type="ChEBI" id="CHEBI:33019"/>
        <dbReference type="ChEBI" id="CHEBI:78442"/>
        <dbReference type="ChEBI" id="CHEBI:78520"/>
        <dbReference type="ChEBI" id="CHEBI:456215"/>
    </reaction>
    <physiologicalReaction direction="left-to-right" evidence="19">
        <dbReference type="Rhea" id="RHEA:64613"/>
    </physiologicalReaction>
</comment>
<dbReference type="FunFam" id="1.10.10.350:FF:000003">
    <property type="entry name" value="probable glutamate--tRNA ligase, mitochondrial isoform X2"/>
    <property type="match status" value="1"/>
</dbReference>
<evidence type="ECO:0000256" key="11">
    <source>
        <dbReference type="ARBA" id="ARBA00023146"/>
    </source>
</evidence>
<evidence type="ECO:0000259" key="23">
    <source>
        <dbReference type="Pfam" id="PF19269"/>
    </source>
</evidence>
<dbReference type="InterPro" id="IPR001412">
    <property type="entry name" value="aa-tRNA-synth_I_CS"/>
</dbReference>
<dbReference type="OMA" id="HGATNVM"/>
<dbReference type="InterPro" id="IPR045462">
    <property type="entry name" value="aa-tRNA-synth_I_cd-bd"/>
</dbReference>
<dbReference type="PANTHER" id="PTHR43311">
    <property type="entry name" value="GLUTAMATE--TRNA LIGASE"/>
    <property type="match status" value="1"/>
</dbReference>
<evidence type="ECO:0000256" key="10">
    <source>
        <dbReference type="ARBA" id="ARBA00023128"/>
    </source>
</evidence>
<organism evidence="24">
    <name type="scientific">Ursus maritimus</name>
    <name type="common">Polar bear</name>
    <name type="synonym">Thalarctos maritimus</name>
    <dbReference type="NCBI Taxonomy" id="29073"/>
    <lineage>
        <taxon>Eukaryota</taxon>
        <taxon>Metazoa</taxon>
        <taxon>Chordata</taxon>
        <taxon>Craniata</taxon>
        <taxon>Vertebrata</taxon>
        <taxon>Euteleostomi</taxon>
        <taxon>Mammalia</taxon>
        <taxon>Eutheria</taxon>
        <taxon>Laurasiatheria</taxon>
        <taxon>Carnivora</taxon>
        <taxon>Caniformia</taxon>
        <taxon>Ursidae</taxon>
        <taxon>Ursus</taxon>
    </lineage>
</organism>
<evidence type="ECO:0000256" key="16">
    <source>
        <dbReference type="ARBA" id="ARBA00044313"/>
    </source>
</evidence>
<keyword evidence="11 21" id="KW-0030">Aminoacyl-tRNA synthetase</keyword>
<dbReference type="Ensembl" id="ENSUMAT00000014196.1">
    <property type="protein sequence ID" value="ENSUMAP00000011936.1"/>
    <property type="gene ID" value="ENSUMAG00000008941.1"/>
</dbReference>
<dbReference type="AlphaFoldDB" id="A0A452TUP6"/>
<name>A0A452TUP6_URSMA</name>
<comment type="similarity">
    <text evidence="2">Belongs to the class-I aminoacyl-tRNA synthetase family. Glutamate--tRNA ligase type 1 subfamily.</text>
</comment>
<accession>A0A452TUP6</accession>
<dbReference type="InterPro" id="IPR033910">
    <property type="entry name" value="GluRS_core"/>
</dbReference>
<evidence type="ECO:0000313" key="24">
    <source>
        <dbReference type="Ensembl" id="ENSUMAP00000011936"/>
    </source>
</evidence>
<dbReference type="InterPro" id="IPR008925">
    <property type="entry name" value="aa_tRNA-synth_I_cd-bd_sf"/>
</dbReference>
<dbReference type="GO" id="GO:0050561">
    <property type="term" value="F:glutamate-tRNA(Gln) ligase activity"/>
    <property type="evidence" value="ECO:0007669"/>
    <property type="project" value="UniProtKB-EC"/>
</dbReference>
<dbReference type="GO" id="GO:0005524">
    <property type="term" value="F:ATP binding"/>
    <property type="evidence" value="ECO:0007669"/>
    <property type="project" value="UniProtKB-KW"/>
</dbReference>
<evidence type="ECO:0000256" key="3">
    <source>
        <dbReference type="ARBA" id="ARBA00012835"/>
    </source>
</evidence>
<dbReference type="GeneTree" id="ENSGT00390000009759"/>
<dbReference type="Gene3D" id="1.10.10.350">
    <property type="match status" value="1"/>
</dbReference>
<keyword evidence="9" id="KW-0809">Transit peptide</keyword>
<sequence length="564" mass="62500">MAVLLKRLLQSARRPAALGRPVGRREASLGTDPGAAVRVRFAPSPTGFLHLGGLRTALYNYIFAKKHQGSFILRLEDTDQTRLVPGAADNIEDMLEWAGIPPDESPRRGGPAGPYQQSQRLELYAQATEALLESGAAYPCFCSPQRLELLKKEALRNHQTPRYDNRCRNLSHGQVAQKLAKGPKPAIRFRLEGEAPAFQDLVYGWNRHEVAHVEGDPVILKSDGFPTYHLACVVDDHHMGISHVLRGSEWLVSTSKHLLLYQALGWQPPHFAHLPLLLNRDGSKLSKRQGDIFLEHFAAADFLPDALLDIITNCGSGFAENQMGRTLPELITQFDLTRITCHSALLDLEKLPEFNRLHLCRLVSSETQRRRLVGKLQALVEETFGSQLQDKEVLDPAYVERIILLRQVWPQGAPGDCGSGWGRHYSLSWCVRALSTAHPVTASSPPAQGHVCRLQDLVSPAHSYLWTRPAVSRAQLGTISEKVDVIAKRVLGLLGGPSTTLTRDMLNRELKKVSEGLEGTKHSTVMRLLRMALSGQVQGPPVAEMMVSLGAKEVRERIQKVLSS</sequence>
<dbReference type="InterPro" id="IPR014729">
    <property type="entry name" value="Rossmann-like_a/b/a_fold"/>
</dbReference>
<dbReference type="InterPro" id="IPR020058">
    <property type="entry name" value="Glu/Gln-tRNA-synth_Ib_cat-dom"/>
</dbReference>
<dbReference type="Pfam" id="PF19269">
    <property type="entry name" value="Anticodon_2"/>
    <property type="match status" value="1"/>
</dbReference>
<evidence type="ECO:0000256" key="1">
    <source>
        <dbReference type="ARBA" id="ARBA00004305"/>
    </source>
</evidence>
<dbReference type="GO" id="GO:0005759">
    <property type="term" value="C:mitochondrial matrix"/>
    <property type="evidence" value="ECO:0007669"/>
    <property type="project" value="UniProtKB-SubCell"/>
</dbReference>
<evidence type="ECO:0000256" key="2">
    <source>
        <dbReference type="ARBA" id="ARBA00007894"/>
    </source>
</evidence>
<keyword evidence="7" id="KW-0694">RNA-binding</keyword>
<reference evidence="24" key="1">
    <citation type="submission" date="2019-03" db="UniProtKB">
        <authorList>
            <consortium name="Ensembl"/>
        </authorList>
    </citation>
    <scope>IDENTIFICATION</scope>
</reference>